<proteinExistence type="predicted"/>
<sequence length="130" mass="14385">MITIAASPAIAQGLDYRSPDAAPPAWGQFAKLVKYRFEEWISADEAIANRFRSWLKETNGTQNGAPASLVVKAWLNPDGTVERVSFAPFKDERANTDLRTVLTRGNIGEAPPPEMLQPINLRFSLNLSKD</sequence>
<evidence type="ECO:0000313" key="2">
    <source>
        <dbReference type="Proteomes" id="UP000076574"/>
    </source>
</evidence>
<dbReference type="Proteomes" id="UP000076574">
    <property type="component" value="Unassembled WGS sequence"/>
</dbReference>
<comment type="caution">
    <text evidence="1">The sequence shown here is derived from an EMBL/GenBank/DDBJ whole genome shotgun (WGS) entry which is preliminary data.</text>
</comment>
<accession>A0A164A0S8</accession>
<name>A0A164A0S8_9BRAD</name>
<dbReference type="STRING" id="943830.A4A58_24785"/>
<evidence type="ECO:0000313" key="1">
    <source>
        <dbReference type="EMBL" id="KZD24093.1"/>
    </source>
</evidence>
<dbReference type="AlphaFoldDB" id="A0A164A0S8"/>
<gene>
    <name evidence="1" type="ORF">A4A58_24785</name>
</gene>
<dbReference type="OrthoDB" id="8227758at2"/>
<evidence type="ECO:0008006" key="3">
    <source>
        <dbReference type="Google" id="ProtNLM"/>
    </source>
</evidence>
<reference evidence="1 2" key="1">
    <citation type="submission" date="2016-03" db="EMBL/GenBank/DDBJ databases">
        <title>Microsymbionts genomes from the relict species Vavilovia formosa (Stev.) Fed.</title>
        <authorList>
            <person name="Kopat V."/>
            <person name="Chirak E."/>
            <person name="Kimeklis A."/>
            <person name="Andronov E."/>
        </authorList>
    </citation>
    <scope>NUCLEOTIDE SEQUENCE [LARGE SCALE GENOMIC DNA]</scope>
    <source>
        <strain evidence="1 2">Vaf07</strain>
    </source>
</reference>
<dbReference type="EMBL" id="LVYV01000006">
    <property type="protein sequence ID" value="KZD24093.1"/>
    <property type="molecule type" value="Genomic_DNA"/>
</dbReference>
<organism evidence="1 2">
    <name type="scientific">Tardiphaga robiniae</name>
    <dbReference type="NCBI Taxonomy" id="943830"/>
    <lineage>
        <taxon>Bacteria</taxon>
        <taxon>Pseudomonadati</taxon>
        <taxon>Pseudomonadota</taxon>
        <taxon>Alphaproteobacteria</taxon>
        <taxon>Hyphomicrobiales</taxon>
        <taxon>Nitrobacteraceae</taxon>
        <taxon>Tardiphaga</taxon>
    </lineage>
</organism>
<keyword evidence="2" id="KW-1185">Reference proteome</keyword>
<protein>
    <recommendedName>
        <fullName evidence="3">Energy transducer TonB</fullName>
    </recommendedName>
</protein>